<organism evidence="8 9">
    <name type="scientific">Actinomadura vinacea</name>
    <dbReference type="NCBI Taxonomy" id="115336"/>
    <lineage>
        <taxon>Bacteria</taxon>
        <taxon>Bacillati</taxon>
        <taxon>Actinomycetota</taxon>
        <taxon>Actinomycetes</taxon>
        <taxon>Streptosporangiales</taxon>
        <taxon>Thermomonosporaceae</taxon>
        <taxon>Actinomadura</taxon>
    </lineage>
</organism>
<sequence length="340" mass="35626">MDLDFSDDQEALRAALREFFDKESPTETVRAAEPLGFDPALWRKTVEMGLPAIAVPEDRGGGGAGWVELAIAAESVGRSLAPVPLIEAAVANLALASAAGGAELEPLVSRAVAGESLATLALHPVAGDTARLVPASAVADLVVVLCGEELLAVPLRDGPAEAVPNLGAMPIADRRLDAGGAIALAKGEEAVAAHTRAVRHWQLLTGAALVGIASRALELGIDYVLDRRAFGVLIGGFQTVQHRLADNATALEGARLLAYKAAWTRDAGLPEAGVLATMSLLFAAQTAFRTASDSLHFHGGYGYTLEYDIQLYFRRAKAWPLAAGDPRALYAQLPRRLSEG</sequence>
<evidence type="ECO:0000313" key="9">
    <source>
        <dbReference type="Proteomes" id="UP001501231"/>
    </source>
</evidence>
<accession>A0ABN3IFC7</accession>
<dbReference type="Pfam" id="PF02771">
    <property type="entry name" value="Acyl-CoA_dh_N"/>
    <property type="match status" value="1"/>
</dbReference>
<proteinExistence type="inferred from homology"/>
<reference evidence="8 9" key="1">
    <citation type="journal article" date="2019" name="Int. J. Syst. Evol. Microbiol.">
        <title>The Global Catalogue of Microorganisms (GCM) 10K type strain sequencing project: providing services to taxonomists for standard genome sequencing and annotation.</title>
        <authorList>
            <consortium name="The Broad Institute Genomics Platform"/>
            <consortium name="The Broad Institute Genome Sequencing Center for Infectious Disease"/>
            <person name="Wu L."/>
            <person name="Ma J."/>
        </authorList>
    </citation>
    <scope>NUCLEOTIDE SEQUENCE [LARGE SCALE GENOMIC DNA]</scope>
    <source>
        <strain evidence="8 9">JCM 3325</strain>
    </source>
</reference>
<feature type="domain" description="Acyl-CoA dehydrogenase/oxidase N-terminal" evidence="7">
    <location>
        <begin position="6"/>
        <end position="92"/>
    </location>
</feature>
<dbReference type="SUPFAM" id="SSF47203">
    <property type="entry name" value="Acyl-CoA dehydrogenase C-terminal domain-like"/>
    <property type="match status" value="1"/>
</dbReference>
<evidence type="ECO:0000256" key="4">
    <source>
        <dbReference type="ARBA" id="ARBA00022827"/>
    </source>
</evidence>
<evidence type="ECO:0000256" key="5">
    <source>
        <dbReference type="ARBA" id="ARBA00023002"/>
    </source>
</evidence>
<comment type="cofactor">
    <cofactor evidence="1">
        <name>FAD</name>
        <dbReference type="ChEBI" id="CHEBI:57692"/>
    </cofactor>
</comment>
<dbReference type="InterPro" id="IPR013786">
    <property type="entry name" value="AcylCoA_DH/ox_N"/>
</dbReference>
<keyword evidence="3" id="KW-0285">Flavoprotein</keyword>
<dbReference type="InterPro" id="IPR037069">
    <property type="entry name" value="AcylCoA_DH/ox_N_sf"/>
</dbReference>
<dbReference type="EMBL" id="BAAARW010000002">
    <property type="protein sequence ID" value="GAA2401792.1"/>
    <property type="molecule type" value="Genomic_DNA"/>
</dbReference>
<dbReference type="SUPFAM" id="SSF56645">
    <property type="entry name" value="Acyl-CoA dehydrogenase NM domain-like"/>
    <property type="match status" value="1"/>
</dbReference>
<comment type="caution">
    <text evidence="8">The sequence shown here is derived from an EMBL/GenBank/DDBJ whole genome shotgun (WGS) entry which is preliminary data.</text>
</comment>
<protein>
    <submittedName>
        <fullName evidence="8">Acyl-CoA dehydrogenase family protein</fullName>
    </submittedName>
</protein>
<dbReference type="Proteomes" id="UP001501231">
    <property type="component" value="Unassembled WGS sequence"/>
</dbReference>
<feature type="domain" description="Acyl-CoA dehydrogenase/oxidase C-terminal" evidence="6">
    <location>
        <begin position="202"/>
        <end position="325"/>
    </location>
</feature>
<evidence type="ECO:0000256" key="2">
    <source>
        <dbReference type="ARBA" id="ARBA00009347"/>
    </source>
</evidence>
<dbReference type="RefSeq" id="WP_344586840.1">
    <property type="nucleotide sequence ID" value="NZ_BAAARW010000002.1"/>
</dbReference>
<evidence type="ECO:0000256" key="1">
    <source>
        <dbReference type="ARBA" id="ARBA00001974"/>
    </source>
</evidence>
<dbReference type="CDD" id="cd00567">
    <property type="entry name" value="ACAD"/>
    <property type="match status" value="1"/>
</dbReference>
<keyword evidence="4" id="KW-0274">FAD</keyword>
<dbReference type="Gene3D" id="1.20.140.10">
    <property type="entry name" value="Butyryl-CoA Dehydrogenase, subunit A, domain 3"/>
    <property type="match status" value="1"/>
</dbReference>
<dbReference type="PANTHER" id="PTHR43884">
    <property type="entry name" value="ACYL-COA DEHYDROGENASE"/>
    <property type="match status" value="1"/>
</dbReference>
<dbReference type="InterPro" id="IPR009100">
    <property type="entry name" value="AcylCoA_DH/oxidase_NM_dom_sf"/>
</dbReference>
<dbReference type="Gene3D" id="1.10.540.10">
    <property type="entry name" value="Acyl-CoA dehydrogenase/oxidase, N-terminal domain"/>
    <property type="match status" value="1"/>
</dbReference>
<keyword evidence="9" id="KW-1185">Reference proteome</keyword>
<dbReference type="PANTHER" id="PTHR43884:SF20">
    <property type="entry name" value="ACYL-COA DEHYDROGENASE FADE28"/>
    <property type="match status" value="1"/>
</dbReference>
<gene>
    <name evidence="8" type="ORF">GCM10010191_06460</name>
</gene>
<dbReference type="InterPro" id="IPR009075">
    <property type="entry name" value="AcylCo_DH/oxidase_C"/>
</dbReference>
<evidence type="ECO:0000259" key="6">
    <source>
        <dbReference type="Pfam" id="PF00441"/>
    </source>
</evidence>
<comment type="similarity">
    <text evidence="2">Belongs to the acyl-CoA dehydrogenase family.</text>
</comment>
<evidence type="ECO:0000313" key="8">
    <source>
        <dbReference type="EMBL" id="GAA2401792.1"/>
    </source>
</evidence>
<evidence type="ECO:0000256" key="3">
    <source>
        <dbReference type="ARBA" id="ARBA00022630"/>
    </source>
</evidence>
<evidence type="ECO:0000259" key="7">
    <source>
        <dbReference type="Pfam" id="PF02771"/>
    </source>
</evidence>
<name>A0ABN3IFC7_9ACTN</name>
<dbReference type="Pfam" id="PF00441">
    <property type="entry name" value="Acyl-CoA_dh_1"/>
    <property type="match status" value="1"/>
</dbReference>
<keyword evidence="5" id="KW-0560">Oxidoreductase</keyword>
<dbReference type="InterPro" id="IPR036250">
    <property type="entry name" value="AcylCo_DH-like_C"/>
</dbReference>